<dbReference type="FunFam" id="3.30.160.60:FF:000321">
    <property type="entry name" value="myeloid zinc finger 1 isoform X1"/>
    <property type="match status" value="1"/>
</dbReference>
<dbReference type="GO" id="GO:0008270">
    <property type="term" value="F:zinc ion binding"/>
    <property type="evidence" value="ECO:0007669"/>
    <property type="project" value="UniProtKB-UniRule"/>
</dbReference>
<dbReference type="PROSITE" id="PS50157">
    <property type="entry name" value="ZINC_FINGER_C2H2_2"/>
    <property type="match status" value="3"/>
</dbReference>
<feature type="domain" description="C2H2-type" evidence="15">
    <location>
        <begin position="236"/>
        <end position="264"/>
    </location>
</feature>
<evidence type="ECO:0000259" key="16">
    <source>
        <dbReference type="PROSITE" id="PS51915"/>
    </source>
</evidence>
<dbReference type="Gene3D" id="3.30.160.60">
    <property type="entry name" value="Classic Zinc Finger"/>
    <property type="match status" value="3"/>
</dbReference>
<reference evidence="18" key="1">
    <citation type="submission" date="2025-08" db="UniProtKB">
        <authorList>
            <consortium name="RefSeq"/>
        </authorList>
    </citation>
    <scope>IDENTIFICATION</scope>
    <source>
        <strain evidence="18">15112-1751.03</strain>
        <tissue evidence="18">Whole Adult</tissue>
    </source>
</reference>
<protein>
    <submittedName>
        <fullName evidence="18">Zinc finger protein 570-like</fullName>
    </submittedName>
</protein>
<evidence type="ECO:0000256" key="10">
    <source>
        <dbReference type="ARBA" id="ARBA00023163"/>
    </source>
</evidence>
<keyword evidence="5 12" id="KW-0863">Zinc-finger</keyword>
<dbReference type="PANTHER" id="PTHR23235">
    <property type="entry name" value="KRUEPPEL-LIKE TRANSCRIPTION FACTOR"/>
    <property type="match status" value="1"/>
</dbReference>
<evidence type="ECO:0000256" key="9">
    <source>
        <dbReference type="ARBA" id="ARBA00023125"/>
    </source>
</evidence>
<dbReference type="RefSeq" id="XP_034110118.1">
    <property type="nucleotide sequence ID" value="XM_034254227.2"/>
</dbReference>
<evidence type="ECO:0000256" key="12">
    <source>
        <dbReference type="PROSITE-ProRule" id="PRU00042"/>
    </source>
</evidence>
<dbReference type="InterPro" id="IPR036236">
    <property type="entry name" value="Znf_C2H2_sf"/>
</dbReference>
<evidence type="ECO:0000256" key="7">
    <source>
        <dbReference type="ARBA" id="ARBA00022843"/>
    </source>
</evidence>
<dbReference type="OrthoDB" id="654211at2759"/>
<feature type="domain" description="C2H2-type" evidence="15">
    <location>
        <begin position="139"/>
        <end position="166"/>
    </location>
</feature>
<keyword evidence="4 13" id="KW-0479">Metal-binding</keyword>
<gene>
    <name evidence="18" type="primary">LOC117571839</name>
</gene>
<comment type="subcellular location">
    <subcellularLocation>
        <location evidence="1">Nucleus</location>
    </subcellularLocation>
</comment>
<feature type="binding site" evidence="13">
    <location>
        <position position="7"/>
    </location>
    <ligand>
        <name>Zn(2+)</name>
        <dbReference type="ChEBI" id="CHEBI:29105"/>
    </ligand>
</feature>
<evidence type="ECO:0000256" key="1">
    <source>
        <dbReference type="ARBA" id="ARBA00004123"/>
    </source>
</evidence>
<dbReference type="SMART" id="SM00355">
    <property type="entry name" value="ZnF_C2H2"/>
    <property type="match status" value="3"/>
</dbReference>
<feature type="binding site" evidence="13">
    <location>
        <position position="56"/>
    </location>
    <ligand>
        <name>Zn(2+)</name>
        <dbReference type="ChEBI" id="CHEBI:29105"/>
    </ligand>
</feature>
<dbReference type="Pfam" id="PF00096">
    <property type="entry name" value="zf-C2H2"/>
    <property type="match status" value="2"/>
</dbReference>
<evidence type="ECO:0000256" key="2">
    <source>
        <dbReference type="ARBA" id="ARBA00006991"/>
    </source>
</evidence>
<evidence type="ECO:0000256" key="13">
    <source>
        <dbReference type="PROSITE-ProRule" id="PRU01263"/>
    </source>
</evidence>
<keyword evidence="14" id="KW-0175">Coiled coil</keyword>
<evidence type="ECO:0000256" key="4">
    <source>
        <dbReference type="ARBA" id="ARBA00022723"/>
    </source>
</evidence>
<keyword evidence="6 13" id="KW-0862">Zinc</keyword>
<evidence type="ECO:0000313" key="17">
    <source>
        <dbReference type="Proteomes" id="UP000515160"/>
    </source>
</evidence>
<evidence type="ECO:0000256" key="6">
    <source>
        <dbReference type="ARBA" id="ARBA00022833"/>
    </source>
</evidence>
<feature type="domain" description="C2H2-type" evidence="15">
    <location>
        <begin position="208"/>
        <end position="235"/>
    </location>
</feature>
<dbReference type="InterPro" id="IPR013087">
    <property type="entry name" value="Znf_C2H2_type"/>
</dbReference>
<dbReference type="InterPro" id="IPR012934">
    <property type="entry name" value="Znf_AD"/>
</dbReference>
<dbReference type="SMART" id="SM00868">
    <property type="entry name" value="zf-AD"/>
    <property type="match status" value="1"/>
</dbReference>
<feature type="binding site" evidence="13">
    <location>
        <position position="59"/>
    </location>
    <ligand>
        <name>Zn(2+)</name>
        <dbReference type="ChEBI" id="CHEBI:29105"/>
    </ligand>
</feature>
<evidence type="ECO:0000256" key="11">
    <source>
        <dbReference type="ARBA" id="ARBA00023242"/>
    </source>
</evidence>
<keyword evidence="17" id="KW-1185">Reference proteome</keyword>
<keyword evidence="9" id="KW-0238">DNA-binding</keyword>
<sequence length="275" mass="32119">MDICRVCLNSTVTLVDIFAKREQVDQANPEPCLADMLNEIAVCHVKLDDTFPQHICLSCVLGAQNAWRFKNKCESSYKQLIAIKEQQQQKEQQLQQQQEQQLKAKEEIVCEESKIIEIKLEPLEVEKETTTQAITLKPYKCGMCSKAFADVTILRVHKKWHAEIRSKAQAAVAQVTRKPIEKLQKTVKTKKEIKKFRKRTTDTSDRPFQCTECNQGFFKNLHLTRHMRIHTGECPYECPYCSEAFYRSDYRKRHIEYEHKVTDPAPKLRSRRASK</sequence>
<keyword evidence="8" id="KW-0805">Transcription regulation</keyword>
<keyword evidence="7" id="KW-0832">Ubl conjugation</keyword>
<accession>A0A6P8XD41</accession>
<evidence type="ECO:0000313" key="18">
    <source>
        <dbReference type="RefSeq" id="XP_034110118.1"/>
    </source>
</evidence>
<dbReference type="Pfam" id="PF07776">
    <property type="entry name" value="zf-AD"/>
    <property type="match status" value="1"/>
</dbReference>
<keyword evidence="10" id="KW-0804">Transcription</keyword>
<dbReference type="SUPFAM" id="SSF57716">
    <property type="entry name" value="Glucocorticoid receptor-like (DNA-binding domain)"/>
    <property type="match status" value="1"/>
</dbReference>
<dbReference type="GO" id="GO:0000981">
    <property type="term" value="F:DNA-binding transcription factor activity, RNA polymerase II-specific"/>
    <property type="evidence" value="ECO:0007669"/>
    <property type="project" value="TreeGrafter"/>
</dbReference>
<feature type="domain" description="ZAD" evidence="16">
    <location>
        <begin position="2"/>
        <end position="83"/>
    </location>
</feature>
<comment type="similarity">
    <text evidence="2">Belongs to the krueppel C2H2-type zinc-finger protein family.</text>
</comment>
<evidence type="ECO:0000259" key="15">
    <source>
        <dbReference type="PROSITE" id="PS50157"/>
    </source>
</evidence>
<evidence type="ECO:0000256" key="14">
    <source>
        <dbReference type="SAM" id="Coils"/>
    </source>
</evidence>
<dbReference type="GO" id="GO:0005634">
    <property type="term" value="C:nucleus"/>
    <property type="evidence" value="ECO:0007669"/>
    <property type="project" value="UniProtKB-SubCell"/>
</dbReference>
<dbReference type="PANTHER" id="PTHR23235:SF120">
    <property type="entry name" value="KRUPPEL-LIKE FACTOR 15"/>
    <property type="match status" value="1"/>
</dbReference>
<feature type="coiled-coil region" evidence="14">
    <location>
        <begin position="77"/>
        <end position="114"/>
    </location>
</feature>
<dbReference type="PROSITE" id="PS00028">
    <property type="entry name" value="ZINC_FINGER_C2H2_1"/>
    <property type="match status" value="3"/>
</dbReference>
<dbReference type="GO" id="GO:0000978">
    <property type="term" value="F:RNA polymerase II cis-regulatory region sequence-specific DNA binding"/>
    <property type="evidence" value="ECO:0007669"/>
    <property type="project" value="TreeGrafter"/>
</dbReference>
<proteinExistence type="inferred from homology"/>
<dbReference type="PROSITE" id="PS51915">
    <property type="entry name" value="ZAD"/>
    <property type="match status" value="1"/>
</dbReference>
<keyword evidence="3" id="KW-1017">Isopeptide bond</keyword>
<name>A0A6P8XD41_DROAB</name>
<keyword evidence="11" id="KW-0539">Nucleus</keyword>
<evidence type="ECO:0000256" key="8">
    <source>
        <dbReference type="ARBA" id="ARBA00023015"/>
    </source>
</evidence>
<dbReference type="SUPFAM" id="SSF57667">
    <property type="entry name" value="beta-beta-alpha zinc fingers"/>
    <property type="match status" value="2"/>
</dbReference>
<evidence type="ECO:0000256" key="5">
    <source>
        <dbReference type="ARBA" id="ARBA00022771"/>
    </source>
</evidence>
<dbReference type="AlphaFoldDB" id="A0A6P8XD41"/>
<evidence type="ECO:0000256" key="3">
    <source>
        <dbReference type="ARBA" id="ARBA00022499"/>
    </source>
</evidence>
<dbReference type="Gene3D" id="3.40.1800.20">
    <property type="match status" value="1"/>
</dbReference>
<organism evidence="17 18">
    <name type="scientific">Drosophila albomicans</name>
    <name type="common">Fruit fly</name>
    <dbReference type="NCBI Taxonomy" id="7291"/>
    <lineage>
        <taxon>Eukaryota</taxon>
        <taxon>Metazoa</taxon>
        <taxon>Ecdysozoa</taxon>
        <taxon>Arthropoda</taxon>
        <taxon>Hexapoda</taxon>
        <taxon>Insecta</taxon>
        <taxon>Pterygota</taxon>
        <taxon>Neoptera</taxon>
        <taxon>Endopterygota</taxon>
        <taxon>Diptera</taxon>
        <taxon>Brachycera</taxon>
        <taxon>Muscomorpha</taxon>
        <taxon>Ephydroidea</taxon>
        <taxon>Drosophilidae</taxon>
        <taxon>Drosophila</taxon>
    </lineage>
</organism>
<dbReference type="GeneID" id="117571839"/>
<dbReference type="Proteomes" id="UP000515160">
    <property type="component" value="Chromosome 3"/>
</dbReference>
<feature type="binding site" evidence="13">
    <location>
        <position position="4"/>
    </location>
    <ligand>
        <name>Zn(2+)</name>
        <dbReference type="ChEBI" id="CHEBI:29105"/>
    </ligand>
</feature>